<accession>A0A1Y6KYU4</accession>
<dbReference type="RefSeq" id="WP_087820342.1">
    <property type="nucleotide sequence ID" value="NZ_FYAH01000002.1"/>
</dbReference>
<keyword evidence="2" id="KW-1185">Reference proteome</keyword>
<evidence type="ECO:0008006" key="3">
    <source>
        <dbReference type="Google" id="ProtNLM"/>
    </source>
</evidence>
<dbReference type="Gene3D" id="3.10.450.430">
    <property type="entry name" value="Protein of unknown function DUF2787"/>
    <property type="match status" value="1"/>
</dbReference>
<proteinExistence type="predicted"/>
<evidence type="ECO:0000313" key="1">
    <source>
        <dbReference type="EMBL" id="SMY16247.1"/>
    </source>
</evidence>
<organism evidence="1 2">
    <name type="scientific">Photobacterium aquimaris</name>
    <dbReference type="NCBI Taxonomy" id="512643"/>
    <lineage>
        <taxon>Bacteria</taxon>
        <taxon>Pseudomonadati</taxon>
        <taxon>Pseudomonadota</taxon>
        <taxon>Gammaproteobacteria</taxon>
        <taxon>Vibrionales</taxon>
        <taxon>Vibrionaceae</taxon>
        <taxon>Photobacterium</taxon>
    </lineage>
</organism>
<dbReference type="AlphaFoldDB" id="A0A1Y6KYU4"/>
<dbReference type="Proteomes" id="UP000196485">
    <property type="component" value="Unassembled WGS sequence"/>
</dbReference>
<dbReference type="Pfam" id="PF10980">
    <property type="entry name" value="DUF2787"/>
    <property type="match status" value="1"/>
</dbReference>
<gene>
    <name evidence="1" type="ORF">PAQU9191_01478</name>
</gene>
<name>A0A1Y6KYU4_9GAMM</name>
<sequence>MSVISFAPTLLPVSNKLKSLLNQTLCDYLTQATQLNQQSADRYTFNFRDTSYNAENGGFRPVEIAINQQSSGEWNIEYITEFAYFGNYYPELERSMDFDISNNCWFTSYSGWLSLKTHQQDAKELYQLWEGNFLAYVDMDAYDQIKASC</sequence>
<dbReference type="InterPro" id="IPR021248">
    <property type="entry name" value="DUF2787"/>
</dbReference>
<reference evidence="2" key="1">
    <citation type="submission" date="2017-06" db="EMBL/GenBank/DDBJ databases">
        <authorList>
            <person name="Rodrigo-Torres L."/>
            <person name="Arahal R. D."/>
            <person name="Lucena T."/>
        </authorList>
    </citation>
    <scope>NUCLEOTIDE SEQUENCE [LARGE SCALE GENOMIC DNA]</scope>
    <source>
        <strain evidence="2">type strain: CECT 9192</strain>
    </source>
</reference>
<dbReference type="PANTHER" id="PTHR38978">
    <property type="entry name" value="DUF2787 DOMAIN-CONTAINING PROTEIN"/>
    <property type="match status" value="1"/>
</dbReference>
<protein>
    <recommendedName>
        <fullName evidence="3">DUF2787 domain-containing protein</fullName>
    </recommendedName>
</protein>
<dbReference type="EMBL" id="FYAH01000002">
    <property type="protein sequence ID" value="SMY16247.1"/>
    <property type="molecule type" value="Genomic_DNA"/>
</dbReference>
<evidence type="ECO:0000313" key="2">
    <source>
        <dbReference type="Proteomes" id="UP000196485"/>
    </source>
</evidence>
<dbReference type="PANTHER" id="PTHR38978:SF2">
    <property type="entry name" value="DUF2787 DOMAIN-CONTAINING PROTEIN"/>
    <property type="match status" value="1"/>
</dbReference>